<sequence>MAASMVTLMPGSTPFSTEQIAPVAEAPDAAAAVAAANRQGTPVEVLAKRTQSRAVFANPGGTMTAQLTPVPVRVRKGASWAKIDTTLERRADGRIAPKASDGDLTLSPGGKTAPLVTMNRDGKTLALSWPGELPAPVVATNEVTYPDVLPGADLVIFAERNGFRQHLIVKNADAAKNQALHQIRMKIESDGLTVKADDSGALSVTDANGKELFSAPPSSMWDSAGKSTVFKVSVVDRALVMEPDEKFLADPALKFPVTIDPVLTTAYKQAWANVLSGYAGTSYWNTSGDGSKAQVGQCPRDLPPSGSWCNGIGEGWAYFQYDTGWLWDKKLKGATLSTTVTSSSGCADRIHDLYHTDGQIWNGMTWNTKLNGAHIRER</sequence>
<dbReference type="RefSeq" id="WP_233724629.1">
    <property type="nucleotide sequence ID" value="NZ_JAJVCN010000001.1"/>
</dbReference>
<gene>
    <name evidence="1" type="ORF">LWC34_09540</name>
</gene>
<proteinExistence type="predicted"/>
<evidence type="ECO:0000313" key="2">
    <source>
        <dbReference type="Proteomes" id="UP001521150"/>
    </source>
</evidence>
<dbReference type="EMBL" id="JAJVCN010000001">
    <property type="protein sequence ID" value="MCE7003068.1"/>
    <property type="molecule type" value="Genomic_DNA"/>
</dbReference>
<evidence type="ECO:0000313" key="1">
    <source>
        <dbReference type="EMBL" id="MCE7003068.1"/>
    </source>
</evidence>
<dbReference type="Proteomes" id="UP001521150">
    <property type="component" value="Unassembled WGS sequence"/>
</dbReference>
<keyword evidence="2" id="KW-1185">Reference proteome</keyword>
<comment type="caution">
    <text evidence="1">The sequence shown here is derived from an EMBL/GenBank/DDBJ whole genome shotgun (WGS) entry which is preliminary data.</text>
</comment>
<name>A0ABS8Z584_9PSEU</name>
<accession>A0ABS8Z584</accession>
<protein>
    <submittedName>
        <fullName evidence="1">Uncharacterized protein</fullName>
    </submittedName>
</protein>
<reference evidence="1 2" key="1">
    <citation type="submission" date="2021-12" db="EMBL/GenBank/DDBJ databases">
        <title>Genome sequence of Kibdelosporangium philippinense ATCC 49844.</title>
        <authorList>
            <person name="Fedorov E.A."/>
            <person name="Omeragic M."/>
            <person name="Shalygina K.F."/>
            <person name="Maclea K.S."/>
        </authorList>
    </citation>
    <scope>NUCLEOTIDE SEQUENCE [LARGE SCALE GENOMIC DNA]</scope>
    <source>
        <strain evidence="1 2">ATCC 49844</strain>
    </source>
</reference>
<organism evidence="1 2">
    <name type="scientific">Kibdelosporangium philippinense</name>
    <dbReference type="NCBI Taxonomy" id="211113"/>
    <lineage>
        <taxon>Bacteria</taxon>
        <taxon>Bacillati</taxon>
        <taxon>Actinomycetota</taxon>
        <taxon>Actinomycetes</taxon>
        <taxon>Pseudonocardiales</taxon>
        <taxon>Pseudonocardiaceae</taxon>
        <taxon>Kibdelosporangium</taxon>
    </lineage>
</organism>